<sequence>MDPGKGNGIGMTKLQQHVPGFEQRQSVPVEGEDQDRLDLPPPYEATTASTTTAAPAVTPPGSSSPACSVSGEGTAFLPQEAQRGGGYQRTSPMSVGGSKDEERWEAMRGGPGCCFSDGAGCCFSDRGGCCFSDRSGCCFSDRNGCCFSDTEGCCFSDTKGCCFSSGEAACCSSGPRRR</sequence>
<gene>
    <name evidence="2" type="ORF">CKAH01_10335</name>
</gene>
<protein>
    <submittedName>
        <fullName evidence="2">Uncharacterized protein</fullName>
    </submittedName>
</protein>
<evidence type="ECO:0000313" key="2">
    <source>
        <dbReference type="EMBL" id="KAK2729247.1"/>
    </source>
</evidence>
<dbReference type="Proteomes" id="UP001281614">
    <property type="component" value="Unassembled WGS sequence"/>
</dbReference>
<dbReference type="EMBL" id="VYYT01000810">
    <property type="protein sequence ID" value="KAK2729247.1"/>
    <property type="molecule type" value="Genomic_DNA"/>
</dbReference>
<organism evidence="2 3">
    <name type="scientific">Colletotrichum kahawae</name>
    <name type="common">Coffee berry disease fungus</name>
    <dbReference type="NCBI Taxonomy" id="34407"/>
    <lineage>
        <taxon>Eukaryota</taxon>
        <taxon>Fungi</taxon>
        <taxon>Dikarya</taxon>
        <taxon>Ascomycota</taxon>
        <taxon>Pezizomycotina</taxon>
        <taxon>Sordariomycetes</taxon>
        <taxon>Hypocreomycetidae</taxon>
        <taxon>Glomerellales</taxon>
        <taxon>Glomerellaceae</taxon>
        <taxon>Colletotrichum</taxon>
        <taxon>Colletotrichum gloeosporioides species complex</taxon>
    </lineage>
</organism>
<keyword evidence="3" id="KW-1185">Reference proteome</keyword>
<accession>A0AAD9XYM3</accession>
<comment type="caution">
    <text evidence="2">The sequence shown here is derived from an EMBL/GenBank/DDBJ whole genome shotgun (WGS) entry which is preliminary data.</text>
</comment>
<reference evidence="2" key="1">
    <citation type="submission" date="2023-02" db="EMBL/GenBank/DDBJ databases">
        <title>Colletotrichum kahawae CIFC_Que2 genome sequencing and assembly.</title>
        <authorList>
            <person name="Baroncelli R."/>
        </authorList>
    </citation>
    <scope>NUCLEOTIDE SEQUENCE</scope>
    <source>
        <strain evidence="2">CIFC_Que2</strain>
    </source>
</reference>
<feature type="region of interest" description="Disordered" evidence="1">
    <location>
        <begin position="1"/>
        <end position="99"/>
    </location>
</feature>
<proteinExistence type="predicted"/>
<dbReference type="AlphaFoldDB" id="A0AAD9XYM3"/>
<feature type="compositionally biased region" description="Low complexity" evidence="1">
    <location>
        <begin position="44"/>
        <end position="66"/>
    </location>
</feature>
<evidence type="ECO:0000313" key="3">
    <source>
        <dbReference type="Proteomes" id="UP001281614"/>
    </source>
</evidence>
<name>A0AAD9XYM3_COLKA</name>
<evidence type="ECO:0000256" key="1">
    <source>
        <dbReference type="SAM" id="MobiDB-lite"/>
    </source>
</evidence>